<dbReference type="STRING" id="1235591.CAK95_02725"/>
<accession>A0A1W6ZL57</accession>
<dbReference type="KEGG" id="psin:CAK95_02725"/>
<name>A0A1W6ZL57_9HYPH</name>
<gene>
    <name evidence="1" type="ORF">CAK95_02725</name>
</gene>
<keyword evidence="2" id="KW-1185">Reference proteome</keyword>
<proteinExistence type="predicted"/>
<dbReference type="RefSeq" id="WP_086086431.1">
    <property type="nucleotide sequence ID" value="NZ_CP021112.1"/>
</dbReference>
<organism evidence="1 2">
    <name type="scientific">Pseudorhodoplanes sinuspersici</name>
    <dbReference type="NCBI Taxonomy" id="1235591"/>
    <lineage>
        <taxon>Bacteria</taxon>
        <taxon>Pseudomonadati</taxon>
        <taxon>Pseudomonadota</taxon>
        <taxon>Alphaproteobacteria</taxon>
        <taxon>Hyphomicrobiales</taxon>
        <taxon>Pseudorhodoplanes</taxon>
    </lineage>
</organism>
<evidence type="ECO:0000313" key="2">
    <source>
        <dbReference type="Proteomes" id="UP000194137"/>
    </source>
</evidence>
<protein>
    <submittedName>
        <fullName evidence="1">Uncharacterized protein</fullName>
    </submittedName>
</protein>
<dbReference type="Proteomes" id="UP000194137">
    <property type="component" value="Chromosome"/>
</dbReference>
<evidence type="ECO:0000313" key="1">
    <source>
        <dbReference type="EMBL" id="ARP98116.1"/>
    </source>
</evidence>
<dbReference type="EMBL" id="CP021112">
    <property type="protein sequence ID" value="ARP98116.1"/>
    <property type="molecule type" value="Genomic_DNA"/>
</dbReference>
<reference evidence="1 2" key="1">
    <citation type="submission" date="2017-05" db="EMBL/GenBank/DDBJ databases">
        <title>Full genome sequence of Pseudorhodoplanes sinuspersici.</title>
        <authorList>
            <person name="Dastgheib S.M.M."/>
            <person name="Shavandi M."/>
            <person name="Tirandaz H."/>
        </authorList>
    </citation>
    <scope>NUCLEOTIDE SEQUENCE [LARGE SCALE GENOMIC DNA]</scope>
    <source>
        <strain evidence="1 2">RIPI110</strain>
    </source>
</reference>
<dbReference type="AlphaFoldDB" id="A0A1W6ZL57"/>
<sequence>MRYKAKSVAALQTLLGGWPDRTRVEIDPGIGVSARTVGELRKVTAWPENLAITTPAEHRPESTIKVSKASVATRVSPKS</sequence>